<sequence>MLKYLLPVAVMLCAAPAVAQYVGPAGAPEGVSPGYPLTTVAEIKADPRDDANVTLEGFLIRQIDRETYVFRDDTGEIEVEIDEDDFPRQPVSETTRVRIEGEVDTHRLRDTDIDADRVMILE</sequence>
<evidence type="ECO:0000256" key="2">
    <source>
        <dbReference type="SAM" id="SignalP"/>
    </source>
</evidence>
<keyword evidence="1 2" id="KW-0732">Signal</keyword>
<feature type="chain" id="PRO_5003392049" evidence="2">
    <location>
        <begin position="20"/>
        <end position="122"/>
    </location>
</feature>
<evidence type="ECO:0000313" key="4">
    <source>
        <dbReference type="Proteomes" id="UP000000692"/>
    </source>
</evidence>
<dbReference type="InterPro" id="IPR005220">
    <property type="entry name" value="CarO-like"/>
</dbReference>
<dbReference type="HOGENOM" id="CLU_118907_0_1_5"/>
<dbReference type="SUPFAM" id="SSF101756">
    <property type="entry name" value="Hypothetical protein YgiW"/>
    <property type="match status" value="1"/>
</dbReference>
<reference evidence="3 4" key="1">
    <citation type="journal article" date="2011" name="J. Bacteriol.">
        <title>Complete genome sequence of the industrial strain Ketogulonicigenium vulgare WSH-001.</title>
        <authorList>
            <person name="Liu L."/>
            <person name="Li Y."/>
            <person name="Zhang J."/>
            <person name="Zhou Z."/>
            <person name="Liu J."/>
            <person name="Li X."/>
            <person name="Zhou J."/>
            <person name="Du G."/>
            <person name="Wang L."/>
            <person name="Chen J."/>
        </authorList>
    </citation>
    <scope>NUCLEOTIDE SEQUENCE [LARGE SCALE GENOMIC DNA]</scope>
    <source>
        <strain evidence="3 4">WSH-001</strain>
    </source>
</reference>
<dbReference type="Pfam" id="PF04076">
    <property type="entry name" value="BOF"/>
    <property type="match status" value="1"/>
</dbReference>
<keyword evidence="4" id="KW-1185">Reference proteome</keyword>
<dbReference type="NCBIfam" id="NF033674">
    <property type="entry name" value="stress_OB_fold"/>
    <property type="match status" value="1"/>
</dbReference>
<organism evidence="3 4">
    <name type="scientific">Ketogulonicigenium vulgare (strain WSH-001)</name>
    <dbReference type="NCBI Taxonomy" id="759362"/>
    <lineage>
        <taxon>Bacteria</taxon>
        <taxon>Pseudomonadati</taxon>
        <taxon>Pseudomonadota</taxon>
        <taxon>Alphaproteobacteria</taxon>
        <taxon>Rhodobacterales</taxon>
        <taxon>Roseobacteraceae</taxon>
        <taxon>Ketogulonicigenium</taxon>
    </lineage>
</organism>
<dbReference type="PANTHER" id="PTHR36571:SF1">
    <property type="entry name" value="PROTEIN YGIW"/>
    <property type="match status" value="1"/>
</dbReference>
<dbReference type="AlphaFoldDB" id="F9Y3Y0"/>
<accession>F9Y3Y0</accession>
<dbReference type="OrthoDB" id="6650354at2"/>
<dbReference type="Gene3D" id="2.40.50.200">
    <property type="entry name" value="Bacterial OB-fold"/>
    <property type="match status" value="1"/>
</dbReference>
<dbReference type="Proteomes" id="UP000000692">
    <property type="component" value="Chromosome"/>
</dbReference>
<dbReference type="InterPro" id="IPR036700">
    <property type="entry name" value="BOBF_sf"/>
</dbReference>
<dbReference type="eggNOG" id="COG3111">
    <property type="taxonomic scope" value="Bacteria"/>
</dbReference>
<evidence type="ECO:0000256" key="1">
    <source>
        <dbReference type="ARBA" id="ARBA00022729"/>
    </source>
</evidence>
<evidence type="ECO:0000313" key="3">
    <source>
        <dbReference type="EMBL" id="AEM41671.1"/>
    </source>
</evidence>
<dbReference type="KEGG" id="kvl:KVU_1832"/>
<feature type="signal peptide" evidence="2">
    <location>
        <begin position="1"/>
        <end position="19"/>
    </location>
</feature>
<name>F9Y3Y0_KETVW</name>
<dbReference type="PANTHER" id="PTHR36571">
    <property type="entry name" value="PROTEIN YGIW"/>
    <property type="match status" value="1"/>
</dbReference>
<dbReference type="RefSeq" id="WP_013385036.1">
    <property type="nucleotide sequence ID" value="NC_017384.1"/>
</dbReference>
<gene>
    <name evidence="3" type="ordered locus">KVU_1832</name>
</gene>
<proteinExistence type="predicted"/>
<protein>
    <submittedName>
        <fullName evidence="3">Putative exported protein</fullName>
    </submittedName>
</protein>
<dbReference type="EMBL" id="CP002018">
    <property type="protein sequence ID" value="AEM41671.1"/>
    <property type="molecule type" value="Genomic_DNA"/>
</dbReference>